<proteinExistence type="predicted"/>
<feature type="compositionally biased region" description="Polar residues" evidence="1">
    <location>
        <begin position="116"/>
        <end position="125"/>
    </location>
</feature>
<organism evidence="2 3">
    <name type="scientific">Castilleja foliolosa</name>
    <dbReference type="NCBI Taxonomy" id="1961234"/>
    <lineage>
        <taxon>Eukaryota</taxon>
        <taxon>Viridiplantae</taxon>
        <taxon>Streptophyta</taxon>
        <taxon>Embryophyta</taxon>
        <taxon>Tracheophyta</taxon>
        <taxon>Spermatophyta</taxon>
        <taxon>Magnoliopsida</taxon>
        <taxon>eudicotyledons</taxon>
        <taxon>Gunneridae</taxon>
        <taxon>Pentapetalae</taxon>
        <taxon>asterids</taxon>
        <taxon>lamiids</taxon>
        <taxon>Lamiales</taxon>
        <taxon>Orobanchaceae</taxon>
        <taxon>Pedicularideae</taxon>
        <taxon>Castillejinae</taxon>
        <taxon>Castilleja</taxon>
    </lineage>
</organism>
<protein>
    <submittedName>
        <fullName evidence="2">Transcription factor 4</fullName>
    </submittedName>
</protein>
<accession>A0ABD3B7C0</accession>
<evidence type="ECO:0000313" key="3">
    <source>
        <dbReference type="Proteomes" id="UP001632038"/>
    </source>
</evidence>
<comment type="caution">
    <text evidence="2">The sequence shown here is derived from an EMBL/GenBank/DDBJ whole genome shotgun (WGS) entry which is preliminary data.</text>
</comment>
<reference evidence="3" key="1">
    <citation type="journal article" date="2024" name="IScience">
        <title>Strigolactones Initiate the Formation of Haustorium-like Structures in Castilleja.</title>
        <authorList>
            <person name="Buerger M."/>
            <person name="Peterson D."/>
            <person name="Chory J."/>
        </authorList>
    </citation>
    <scope>NUCLEOTIDE SEQUENCE [LARGE SCALE GENOMIC DNA]</scope>
</reference>
<dbReference type="AlphaFoldDB" id="A0ABD3B7C0"/>
<name>A0ABD3B7C0_9LAMI</name>
<evidence type="ECO:0000256" key="1">
    <source>
        <dbReference type="SAM" id="MobiDB-lite"/>
    </source>
</evidence>
<gene>
    <name evidence="2" type="primary">TCF4_2</name>
    <name evidence="2" type="ORF">CASFOL_043114</name>
</gene>
<evidence type="ECO:0000313" key="2">
    <source>
        <dbReference type="EMBL" id="KAL3613046.1"/>
    </source>
</evidence>
<keyword evidence="3" id="KW-1185">Reference proteome</keyword>
<dbReference type="EMBL" id="JAVIJP010000374">
    <property type="protein sequence ID" value="KAL3613046.1"/>
    <property type="molecule type" value="Genomic_DNA"/>
</dbReference>
<feature type="compositionally biased region" description="Low complexity" evidence="1">
    <location>
        <begin position="102"/>
        <end position="113"/>
    </location>
</feature>
<sequence>MSGGAPAQYQEPYFSGEWGAQYYQSVAAAAAAAAAPNYHQVYQSSPGIAGAGSSAGEAGGGAELPLPPMSSFRAAAPLHSPPEPTILVKPPLQPMYSGGASGAASTPAGPALAEGSVSSYGSSPATPVHSPPPHARLYPLKHSPHHHNIHSTQSSQLGGVRSHLAAASGLVPVLPNGHHQHVGVFPSPVMGGGPETRPLDEAMVFLQNHSDVG</sequence>
<feature type="region of interest" description="Disordered" evidence="1">
    <location>
        <begin position="51"/>
        <end position="159"/>
    </location>
</feature>
<dbReference type="Proteomes" id="UP001632038">
    <property type="component" value="Unassembled WGS sequence"/>
</dbReference>